<comment type="caution">
    <text evidence="1">The sequence shown here is derived from an EMBL/GenBank/DDBJ whole genome shotgun (WGS) entry which is preliminary data.</text>
</comment>
<evidence type="ECO:0000313" key="2">
    <source>
        <dbReference type="Proteomes" id="UP000276133"/>
    </source>
</evidence>
<dbReference type="EMBL" id="REGN01000225">
    <property type="protein sequence ID" value="RNA43410.1"/>
    <property type="molecule type" value="Genomic_DNA"/>
</dbReference>
<keyword evidence="2" id="KW-1185">Reference proteome</keyword>
<protein>
    <submittedName>
        <fullName evidence="1">Uncharacterized protein</fullName>
    </submittedName>
</protein>
<accession>A0A3M7T6G3</accession>
<evidence type="ECO:0000313" key="1">
    <source>
        <dbReference type="EMBL" id="RNA43410.1"/>
    </source>
</evidence>
<gene>
    <name evidence="1" type="ORF">BpHYR1_024170</name>
</gene>
<reference evidence="1 2" key="1">
    <citation type="journal article" date="2018" name="Sci. Rep.">
        <title>Genomic signatures of local adaptation to the degree of environmental predictability in rotifers.</title>
        <authorList>
            <person name="Franch-Gras L."/>
            <person name="Hahn C."/>
            <person name="Garcia-Roger E.M."/>
            <person name="Carmona M.J."/>
            <person name="Serra M."/>
            <person name="Gomez A."/>
        </authorList>
    </citation>
    <scope>NUCLEOTIDE SEQUENCE [LARGE SCALE GENOMIC DNA]</scope>
    <source>
        <strain evidence="1">HYR1</strain>
    </source>
</reference>
<proteinExistence type="predicted"/>
<sequence length="115" mass="13462">MIKTSTTIINSNVFLYTIHSKVSYTMSQHILIIFEKYVFNNSMFDCLDSCLTLFENHISLNPFVTNAQLDATVEVLSAQASLQLSFTFRWDQPQHNNFRHFYVIGAPRNFLFREE</sequence>
<name>A0A3M7T6G3_BRAPC</name>
<dbReference type="Proteomes" id="UP000276133">
    <property type="component" value="Unassembled WGS sequence"/>
</dbReference>
<organism evidence="1 2">
    <name type="scientific">Brachionus plicatilis</name>
    <name type="common">Marine rotifer</name>
    <name type="synonym">Brachionus muelleri</name>
    <dbReference type="NCBI Taxonomy" id="10195"/>
    <lineage>
        <taxon>Eukaryota</taxon>
        <taxon>Metazoa</taxon>
        <taxon>Spiralia</taxon>
        <taxon>Gnathifera</taxon>
        <taxon>Rotifera</taxon>
        <taxon>Eurotatoria</taxon>
        <taxon>Monogononta</taxon>
        <taxon>Pseudotrocha</taxon>
        <taxon>Ploima</taxon>
        <taxon>Brachionidae</taxon>
        <taxon>Brachionus</taxon>
    </lineage>
</organism>
<dbReference type="AlphaFoldDB" id="A0A3M7T6G3"/>